<protein>
    <submittedName>
        <fullName evidence="2">Uncharacterized protein</fullName>
    </submittedName>
</protein>
<proteinExistence type="predicted"/>
<sequence length="102" mass="11592">MVARRETRRASEAFLAQLERKSGETRRRMIAKYKPYLSEERETDAIFGDGGTLNTREEGGHTHADVQTTHMMTVRVTTSTPTKRNLEKKPAKKKSQGKAEDV</sequence>
<evidence type="ECO:0000256" key="1">
    <source>
        <dbReference type="SAM" id="MobiDB-lite"/>
    </source>
</evidence>
<feature type="compositionally biased region" description="Basic and acidic residues" evidence="1">
    <location>
        <begin position="55"/>
        <end position="64"/>
    </location>
</feature>
<comment type="caution">
    <text evidence="2">The sequence shown here is derived from an EMBL/GenBank/DDBJ whole genome shotgun (WGS) entry which is preliminary data.</text>
</comment>
<reference evidence="2" key="1">
    <citation type="submission" date="2020-03" db="EMBL/GenBank/DDBJ databases">
        <title>Hybrid Assembly of Korean Phytophthora infestans isolates.</title>
        <authorList>
            <person name="Prokchorchik M."/>
            <person name="Lee Y."/>
            <person name="Seo J."/>
            <person name="Cho J.-H."/>
            <person name="Park Y.-E."/>
            <person name="Jang D.-C."/>
            <person name="Im J.-S."/>
            <person name="Choi J.-G."/>
            <person name="Park H.-J."/>
            <person name="Lee G.-B."/>
            <person name="Lee Y.-G."/>
            <person name="Hong S.-Y."/>
            <person name="Cho K."/>
            <person name="Sohn K.H."/>
        </authorList>
    </citation>
    <scope>NUCLEOTIDE SEQUENCE</scope>
    <source>
        <strain evidence="2">KR_2_A2</strain>
    </source>
</reference>
<organism evidence="2 3">
    <name type="scientific">Phytophthora infestans</name>
    <name type="common">Potato late blight agent</name>
    <name type="synonym">Botrytis infestans</name>
    <dbReference type="NCBI Taxonomy" id="4787"/>
    <lineage>
        <taxon>Eukaryota</taxon>
        <taxon>Sar</taxon>
        <taxon>Stramenopiles</taxon>
        <taxon>Oomycota</taxon>
        <taxon>Peronosporomycetes</taxon>
        <taxon>Peronosporales</taxon>
        <taxon>Peronosporaceae</taxon>
        <taxon>Phytophthora</taxon>
    </lineage>
</organism>
<feature type="region of interest" description="Disordered" evidence="1">
    <location>
        <begin position="47"/>
        <end position="102"/>
    </location>
</feature>
<accession>A0A8S9UDQ5</accession>
<feature type="compositionally biased region" description="Polar residues" evidence="1">
    <location>
        <begin position="65"/>
        <end position="83"/>
    </location>
</feature>
<gene>
    <name evidence="2" type="ORF">GN958_ATG11545</name>
</gene>
<dbReference type="EMBL" id="JAACNO010001560">
    <property type="protein sequence ID" value="KAF4139185.1"/>
    <property type="molecule type" value="Genomic_DNA"/>
</dbReference>
<evidence type="ECO:0000313" key="3">
    <source>
        <dbReference type="Proteomes" id="UP000704712"/>
    </source>
</evidence>
<dbReference type="AlphaFoldDB" id="A0A8S9UDQ5"/>
<evidence type="ECO:0000313" key="2">
    <source>
        <dbReference type="EMBL" id="KAF4139185.1"/>
    </source>
</evidence>
<dbReference type="Proteomes" id="UP000704712">
    <property type="component" value="Unassembled WGS sequence"/>
</dbReference>
<name>A0A8S9UDQ5_PHYIN</name>